<name>A0A2T6AJI3_9RHOB</name>
<reference evidence="1 2" key="1">
    <citation type="submission" date="2018-04" db="EMBL/GenBank/DDBJ databases">
        <title>Genomic Encyclopedia of Archaeal and Bacterial Type Strains, Phase II (KMG-II): from individual species to whole genera.</title>
        <authorList>
            <person name="Goeker M."/>
        </authorList>
    </citation>
    <scope>NUCLEOTIDE SEQUENCE [LARGE SCALE GENOMIC DNA]</scope>
    <source>
        <strain evidence="1 2">DSM 29329</strain>
    </source>
</reference>
<protein>
    <submittedName>
        <fullName evidence="1">Uncharacterized protein</fullName>
    </submittedName>
</protein>
<organism evidence="1 2">
    <name type="scientific">Allosediminivita pacifica</name>
    <dbReference type="NCBI Taxonomy" id="1267769"/>
    <lineage>
        <taxon>Bacteria</taxon>
        <taxon>Pseudomonadati</taxon>
        <taxon>Pseudomonadota</taxon>
        <taxon>Alphaproteobacteria</taxon>
        <taxon>Rhodobacterales</taxon>
        <taxon>Paracoccaceae</taxon>
        <taxon>Allosediminivita</taxon>
    </lineage>
</organism>
<accession>A0A2T6AJI3</accession>
<proteinExistence type="predicted"/>
<comment type="caution">
    <text evidence="1">The sequence shown here is derived from an EMBL/GenBank/DDBJ whole genome shotgun (WGS) entry which is preliminary data.</text>
</comment>
<dbReference type="AlphaFoldDB" id="A0A2T6AJI3"/>
<dbReference type="Proteomes" id="UP000244069">
    <property type="component" value="Unassembled WGS sequence"/>
</dbReference>
<sequence>MPETSVAFLTKLAGTKAQIGYTRRPGKYGGKPSVVVATPPVCGGASKRQVEVLHREGRLVPLG</sequence>
<gene>
    <name evidence="1" type="ORF">C8N44_12378</name>
</gene>
<evidence type="ECO:0000313" key="1">
    <source>
        <dbReference type="EMBL" id="PTX43980.1"/>
    </source>
</evidence>
<keyword evidence="2" id="KW-1185">Reference proteome</keyword>
<dbReference type="EMBL" id="QBKN01000023">
    <property type="protein sequence ID" value="PTX43980.1"/>
    <property type="molecule type" value="Genomic_DNA"/>
</dbReference>
<evidence type="ECO:0000313" key="2">
    <source>
        <dbReference type="Proteomes" id="UP000244069"/>
    </source>
</evidence>